<evidence type="ECO:0000256" key="6">
    <source>
        <dbReference type="ARBA" id="ARBA00022857"/>
    </source>
</evidence>
<evidence type="ECO:0000313" key="14">
    <source>
        <dbReference type="Proteomes" id="UP000178449"/>
    </source>
</evidence>
<evidence type="ECO:0000256" key="9">
    <source>
        <dbReference type="ARBA" id="ARBA00048793"/>
    </source>
</evidence>
<feature type="domain" description="Ketopantoate reductase C-terminal" evidence="12">
    <location>
        <begin position="180"/>
        <end position="299"/>
    </location>
</feature>
<evidence type="ECO:0000256" key="1">
    <source>
        <dbReference type="ARBA" id="ARBA00004994"/>
    </source>
</evidence>
<keyword evidence="6 10" id="KW-0521">NADP</keyword>
<dbReference type="InterPro" id="IPR013752">
    <property type="entry name" value="KPA_reductase"/>
</dbReference>
<evidence type="ECO:0000256" key="10">
    <source>
        <dbReference type="RuleBase" id="RU362068"/>
    </source>
</evidence>
<dbReference type="InterPro" id="IPR051402">
    <property type="entry name" value="KPR-Related"/>
</dbReference>
<dbReference type="GO" id="GO:0005737">
    <property type="term" value="C:cytoplasm"/>
    <property type="evidence" value="ECO:0007669"/>
    <property type="project" value="TreeGrafter"/>
</dbReference>
<keyword evidence="5 10" id="KW-0566">Pantothenate biosynthesis</keyword>
<accession>A0A1F6GGE7</accession>
<evidence type="ECO:0000256" key="5">
    <source>
        <dbReference type="ARBA" id="ARBA00022655"/>
    </source>
</evidence>
<evidence type="ECO:0000256" key="4">
    <source>
        <dbReference type="ARBA" id="ARBA00019465"/>
    </source>
</evidence>
<dbReference type="Pfam" id="PF02558">
    <property type="entry name" value="ApbA"/>
    <property type="match status" value="1"/>
</dbReference>
<dbReference type="InterPro" id="IPR013328">
    <property type="entry name" value="6PGD_dom2"/>
</dbReference>
<sequence length="310" mass="34453">MENARILIYGTGTVGIFFGSRLEKAGFKVTFADRPERASFLNETGLSVRGLDGDYHFKPEVVGDLEGMDSQDLILICVKAIHTYDIALNLLPVIKPATAVLSFQNGLENEKILSDLLGPNLLMGTVLQFHGRLEEGCRSVQDAPAQVLFGELDHQPSSREEWLSKIFSRADINHVITHQINQKIWEHFLWNSIYNSIGALTKSTLQEILEFESMRPTIEQMMSETIRVASAEGVVIPLGALEELNREQAGYTHIKPAMLQDIEAGRHPELEPMLGVILNKAKAKGISTPANAAVYHLLQLSCTHIEIEEP</sequence>
<evidence type="ECO:0000259" key="11">
    <source>
        <dbReference type="Pfam" id="PF02558"/>
    </source>
</evidence>
<dbReference type="UniPathway" id="UPA00028">
    <property type="reaction ID" value="UER00004"/>
</dbReference>
<evidence type="ECO:0000313" key="13">
    <source>
        <dbReference type="EMBL" id="OGG97180.1"/>
    </source>
</evidence>
<protein>
    <recommendedName>
        <fullName evidence="4 10">2-dehydropantoate 2-reductase</fullName>
        <ecNumber evidence="3 10">1.1.1.169</ecNumber>
    </recommendedName>
    <alternativeName>
        <fullName evidence="8 10">Ketopantoate reductase</fullName>
    </alternativeName>
</protein>
<dbReference type="InterPro" id="IPR036291">
    <property type="entry name" value="NAD(P)-bd_dom_sf"/>
</dbReference>
<dbReference type="InterPro" id="IPR013332">
    <property type="entry name" value="KPR_N"/>
</dbReference>
<evidence type="ECO:0000259" key="12">
    <source>
        <dbReference type="Pfam" id="PF08546"/>
    </source>
</evidence>
<organism evidence="13 14">
    <name type="scientific">Candidatus Lambdaproteobacteria bacterium RIFOXYD2_FULL_50_16</name>
    <dbReference type="NCBI Taxonomy" id="1817772"/>
    <lineage>
        <taxon>Bacteria</taxon>
        <taxon>Pseudomonadati</taxon>
        <taxon>Pseudomonadota</taxon>
        <taxon>Candidatus Lambdaproteobacteria</taxon>
    </lineage>
</organism>
<dbReference type="FunFam" id="1.10.1040.10:FF:000017">
    <property type="entry name" value="2-dehydropantoate 2-reductase"/>
    <property type="match status" value="1"/>
</dbReference>
<keyword evidence="7 10" id="KW-0560">Oxidoreductase</keyword>
<dbReference type="PANTHER" id="PTHR21708">
    <property type="entry name" value="PROBABLE 2-DEHYDROPANTOATE 2-REDUCTASE"/>
    <property type="match status" value="1"/>
</dbReference>
<dbReference type="Gene3D" id="1.10.1040.10">
    <property type="entry name" value="N-(1-d-carboxylethyl)-l-norvaline Dehydrogenase, domain 2"/>
    <property type="match status" value="1"/>
</dbReference>
<dbReference type="AlphaFoldDB" id="A0A1F6GGE7"/>
<dbReference type="Proteomes" id="UP000178449">
    <property type="component" value="Unassembled WGS sequence"/>
</dbReference>
<comment type="caution">
    <text evidence="13">The sequence shown here is derived from an EMBL/GenBank/DDBJ whole genome shotgun (WGS) entry which is preliminary data.</text>
</comment>
<dbReference type="Pfam" id="PF08546">
    <property type="entry name" value="ApbA_C"/>
    <property type="match status" value="1"/>
</dbReference>
<evidence type="ECO:0000256" key="2">
    <source>
        <dbReference type="ARBA" id="ARBA00007870"/>
    </source>
</evidence>
<dbReference type="EMBL" id="MFNE01000003">
    <property type="protein sequence ID" value="OGG97180.1"/>
    <property type="molecule type" value="Genomic_DNA"/>
</dbReference>
<evidence type="ECO:0000256" key="7">
    <source>
        <dbReference type="ARBA" id="ARBA00023002"/>
    </source>
</evidence>
<dbReference type="GO" id="GO:0015940">
    <property type="term" value="P:pantothenate biosynthetic process"/>
    <property type="evidence" value="ECO:0007669"/>
    <property type="project" value="UniProtKB-UniPathway"/>
</dbReference>
<comment type="pathway">
    <text evidence="1 10">Cofactor biosynthesis; (R)-pantothenate biosynthesis; (R)-pantoate from 3-methyl-2-oxobutanoate: step 2/2.</text>
</comment>
<evidence type="ECO:0000256" key="3">
    <source>
        <dbReference type="ARBA" id="ARBA00013014"/>
    </source>
</evidence>
<dbReference type="Gene3D" id="3.40.50.720">
    <property type="entry name" value="NAD(P)-binding Rossmann-like Domain"/>
    <property type="match status" value="1"/>
</dbReference>
<dbReference type="InterPro" id="IPR003710">
    <property type="entry name" value="ApbA"/>
</dbReference>
<feature type="domain" description="Ketopantoate reductase N-terminal" evidence="11">
    <location>
        <begin position="6"/>
        <end position="153"/>
    </location>
</feature>
<dbReference type="SUPFAM" id="SSF51735">
    <property type="entry name" value="NAD(P)-binding Rossmann-fold domains"/>
    <property type="match status" value="1"/>
</dbReference>
<dbReference type="GO" id="GO:0008677">
    <property type="term" value="F:2-dehydropantoate 2-reductase activity"/>
    <property type="evidence" value="ECO:0007669"/>
    <property type="project" value="UniProtKB-EC"/>
</dbReference>
<dbReference type="STRING" id="1817772.A2527_10210"/>
<dbReference type="SUPFAM" id="SSF48179">
    <property type="entry name" value="6-phosphogluconate dehydrogenase C-terminal domain-like"/>
    <property type="match status" value="1"/>
</dbReference>
<dbReference type="NCBIfam" id="TIGR00745">
    <property type="entry name" value="apbA_panE"/>
    <property type="match status" value="1"/>
</dbReference>
<dbReference type="EC" id="1.1.1.169" evidence="3 10"/>
<reference evidence="13 14" key="1">
    <citation type="journal article" date="2016" name="Nat. Commun.">
        <title>Thousands of microbial genomes shed light on interconnected biogeochemical processes in an aquifer system.</title>
        <authorList>
            <person name="Anantharaman K."/>
            <person name="Brown C.T."/>
            <person name="Hug L.A."/>
            <person name="Sharon I."/>
            <person name="Castelle C.J."/>
            <person name="Probst A.J."/>
            <person name="Thomas B.C."/>
            <person name="Singh A."/>
            <person name="Wilkins M.J."/>
            <person name="Karaoz U."/>
            <person name="Brodie E.L."/>
            <person name="Williams K.H."/>
            <person name="Hubbard S.S."/>
            <person name="Banfield J.F."/>
        </authorList>
    </citation>
    <scope>NUCLEOTIDE SEQUENCE [LARGE SCALE GENOMIC DNA]</scope>
</reference>
<evidence type="ECO:0000256" key="8">
    <source>
        <dbReference type="ARBA" id="ARBA00032024"/>
    </source>
</evidence>
<comment type="function">
    <text evidence="10">Catalyzes the NADPH-dependent reduction of ketopantoate into pantoic acid.</text>
</comment>
<proteinExistence type="inferred from homology"/>
<comment type="similarity">
    <text evidence="2 10">Belongs to the ketopantoate reductase family.</text>
</comment>
<name>A0A1F6GGE7_9PROT</name>
<dbReference type="InterPro" id="IPR008927">
    <property type="entry name" value="6-PGluconate_DH-like_C_sf"/>
</dbReference>
<comment type="catalytic activity">
    <reaction evidence="9 10">
        <text>(R)-pantoate + NADP(+) = 2-dehydropantoate + NADPH + H(+)</text>
        <dbReference type="Rhea" id="RHEA:16233"/>
        <dbReference type="ChEBI" id="CHEBI:11561"/>
        <dbReference type="ChEBI" id="CHEBI:15378"/>
        <dbReference type="ChEBI" id="CHEBI:15980"/>
        <dbReference type="ChEBI" id="CHEBI:57783"/>
        <dbReference type="ChEBI" id="CHEBI:58349"/>
        <dbReference type="EC" id="1.1.1.169"/>
    </reaction>
</comment>
<dbReference type="PANTHER" id="PTHR21708:SF26">
    <property type="entry name" value="2-DEHYDROPANTOATE 2-REDUCTASE"/>
    <property type="match status" value="1"/>
</dbReference>
<gene>
    <name evidence="13" type="ORF">A2527_10210</name>
</gene>